<dbReference type="InterPro" id="IPR050643">
    <property type="entry name" value="Periplasmic_pilus_chap"/>
</dbReference>
<feature type="signal peptide" evidence="1">
    <location>
        <begin position="1"/>
        <end position="30"/>
    </location>
</feature>
<dbReference type="Proteomes" id="UP000494301">
    <property type="component" value="Unassembled WGS sequence"/>
</dbReference>
<protein>
    <submittedName>
        <fullName evidence="3">Exported fimbriae-related chaperone</fullName>
    </submittedName>
</protein>
<dbReference type="SUPFAM" id="SSF49354">
    <property type="entry name" value="PapD-like"/>
    <property type="match status" value="1"/>
</dbReference>
<dbReference type="InterPro" id="IPR013783">
    <property type="entry name" value="Ig-like_fold"/>
</dbReference>
<feature type="domain" description="Pili assembly chaperone N-terminal" evidence="2">
    <location>
        <begin position="33"/>
        <end position="152"/>
    </location>
</feature>
<dbReference type="PANTHER" id="PTHR30251:SF4">
    <property type="entry name" value="SLR1668 PROTEIN"/>
    <property type="match status" value="1"/>
</dbReference>
<dbReference type="EMBL" id="CABWIL020000029">
    <property type="protein sequence ID" value="CAB3971746.1"/>
    <property type="molecule type" value="Genomic_DNA"/>
</dbReference>
<reference evidence="3 4" key="1">
    <citation type="submission" date="2020-04" db="EMBL/GenBank/DDBJ databases">
        <authorList>
            <person name="Depoorter E."/>
        </authorList>
    </citation>
    <scope>NUCLEOTIDE SEQUENCE [LARGE SCALE GENOMIC DNA]</scope>
    <source>
        <strain evidence="3 4">BCC0217</strain>
    </source>
</reference>
<name>A0A6J5JIH3_9BURK</name>
<evidence type="ECO:0000256" key="1">
    <source>
        <dbReference type="SAM" id="SignalP"/>
    </source>
</evidence>
<dbReference type="GO" id="GO:0030288">
    <property type="term" value="C:outer membrane-bounded periplasmic space"/>
    <property type="evidence" value="ECO:0007669"/>
    <property type="project" value="InterPro"/>
</dbReference>
<dbReference type="AlphaFoldDB" id="A0A6J5JIH3"/>
<sequence length="247" mass="26404">MHVTLARFAERIATPLLLAWAAATGSPAHAATLQISPVTLELAPDAPAAGITLRNPGARPIYGQVRTYRWTQESGDDVLTPSPELVASPPLLQIAAQADQLVRLVRVTRDKPPRELSYRILIDELPTPDAPVTSGITIRLRYSIPVFVTPDAAAAPPRLTWSLVRGDAGWLLRVANDGGRHAQIAAVQLIDDAGKRHEVTGGLLGYALAGSARQWPVKLDATGATPRIRRVQATVNTQRVEAGITGP</sequence>
<evidence type="ECO:0000313" key="4">
    <source>
        <dbReference type="Proteomes" id="UP000494301"/>
    </source>
</evidence>
<dbReference type="PANTHER" id="PTHR30251">
    <property type="entry name" value="PILUS ASSEMBLY CHAPERONE"/>
    <property type="match status" value="1"/>
</dbReference>
<dbReference type="GO" id="GO:0071555">
    <property type="term" value="P:cell wall organization"/>
    <property type="evidence" value="ECO:0007669"/>
    <property type="project" value="InterPro"/>
</dbReference>
<accession>A0A6J5JIH3</accession>
<dbReference type="Pfam" id="PF00345">
    <property type="entry name" value="PapD_N"/>
    <property type="match status" value="1"/>
</dbReference>
<gene>
    <name evidence="3" type="ORF">BLA3211_06609</name>
</gene>
<keyword evidence="1" id="KW-0732">Signal</keyword>
<evidence type="ECO:0000259" key="2">
    <source>
        <dbReference type="Pfam" id="PF00345"/>
    </source>
</evidence>
<evidence type="ECO:0000313" key="3">
    <source>
        <dbReference type="EMBL" id="CAB3971746.1"/>
    </source>
</evidence>
<dbReference type="InterPro" id="IPR008962">
    <property type="entry name" value="PapD-like_sf"/>
</dbReference>
<organism evidence="3 4">
    <name type="scientific">Burkholderia aenigmatica</name>
    <dbReference type="NCBI Taxonomy" id="2015348"/>
    <lineage>
        <taxon>Bacteria</taxon>
        <taxon>Pseudomonadati</taxon>
        <taxon>Pseudomonadota</taxon>
        <taxon>Betaproteobacteria</taxon>
        <taxon>Burkholderiales</taxon>
        <taxon>Burkholderiaceae</taxon>
        <taxon>Burkholderia</taxon>
        <taxon>Burkholderia cepacia complex</taxon>
    </lineage>
</organism>
<feature type="chain" id="PRO_5032951686" evidence="1">
    <location>
        <begin position="31"/>
        <end position="247"/>
    </location>
</feature>
<proteinExistence type="predicted"/>
<dbReference type="Gene3D" id="2.60.40.10">
    <property type="entry name" value="Immunoglobulins"/>
    <property type="match status" value="1"/>
</dbReference>
<dbReference type="InterPro" id="IPR016147">
    <property type="entry name" value="Pili_assmbl_chaperone_N"/>
</dbReference>